<dbReference type="Gene3D" id="1.10.10.60">
    <property type="entry name" value="Homeodomain-like"/>
    <property type="match status" value="2"/>
</dbReference>
<dbReference type="InterPro" id="IPR050204">
    <property type="entry name" value="AraC_XylS_family_regulators"/>
</dbReference>
<keyword evidence="7" id="KW-1185">Reference proteome</keyword>
<dbReference type="GO" id="GO:0043565">
    <property type="term" value="F:sequence-specific DNA binding"/>
    <property type="evidence" value="ECO:0007669"/>
    <property type="project" value="InterPro"/>
</dbReference>
<evidence type="ECO:0000256" key="1">
    <source>
        <dbReference type="ARBA" id="ARBA00023015"/>
    </source>
</evidence>
<organism evidence="6 7">
    <name type="scientific">Paraburkholderia tuberum</name>
    <dbReference type="NCBI Taxonomy" id="157910"/>
    <lineage>
        <taxon>Bacteria</taxon>
        <taxon>Pseudomonadati</taxon>
        <taxon>Pseudomonadota</taxon>
        <taxon>Betaproteobacteria</taxon>
        <taxon>Burkholderiales</taxon>
        <taxon>Burkholderiaceae</taxon>
        <taxon>Paraburkholderia</taxon>
    </lineage>
</organism>
<dbReference type="InterPro" id="IPR014710">
    <property type="entry name" value="RmlC-like_jellyroll"/>
</dbReference>
<dbReference type="Gene3D" id="2.60.120.10">
    <property type="entry name" value="Jelly Rolls"/>
    <property type="match status" value="1"/>
</dbReference>
<feature type="domain" description="HTH araC/xylS-type" evidence="5">
    <location>
        <begin position="260"/>
        <end position="358"/>
    </location>
</feature>
<gene>
    <name evidence="6" type="ORF">SAMN05445850_0883</name>
</gene>
<dbReference type="Proteomes" id="UP000199365">
    <property type="component" value="Unassembled WGS sequence"/>
</dbReference>
<dbReference type="SUPFAM" id="SSF46689">
    <property type="entry name" value="Homeodomain-like"/>
    <property type="match status" value="2"/>
</dbReference>
<keyword evidence="4" id="KW-0804">Transcription</keyword>
<dbReference type="EMBL" id="FNKX01000001">
    <property type="protein sequence ID" value="SDQ52336.1"/>
    <property type="molecule type" value="Genomic_DNA"/>
</dbReference>
<dbReference type="InterPro" id="IPR018062">
    <property type="entry name" value="HTH_AraC-typ_CS"/>
</dbReference>
<evidence type="ECO:0000313" key="6">
    <source>
        <dbReference type="EMBL" id="SDQ52336.1"/>
    </source>
</evidence>
<dbReference type="Pfam" id="PF12833">
    <property type="entry name" value="HTH_18"/>
    <property type="match status" value="1"/>
</dbReference>
<proteinExistence type="predicted"/>
<dbReference type="PROSITE" id="PS01124">
    <property type="entry name" value="HTH_ARAC_FAMILY_2"/>
    <property type="match status" value="1"/>
</dbReference>
<evidence type="ECO:0000256" key="3">
    <source>
        <dbReference type="ARBA" id="ARBA00023159"/>
    </source>
</evidence>
<keyword evidence="2 6" id="KW-0238">DNA-binding</keyword>
<sequence length="401" mass="44907">MRRRQRRGPEERKRVAPLILRCIKFDRARVGANPNTKKYRSAVSFKVVANAFGGYFSLYKIKIGGASRAPLHGGRQVQPDLEIVAVRHDESFKVWSHGYPYRTVRWHFHPEYEIHLIVATTGKMFVGDHIGSFAPGNLVLMGPNLPHNWVSDVPEGESVVQRNLVVQFGQEFVSNCLESFPEWRQVEALLADARRGLSFGLETSAQIKPLFLELLAARGLRRLVLFMSMLEILINAPDRDTLASPAYQADPTSFAATRINHVLAYIGKNLANELRESELAQLAGQSVSAFSRYFRRHTGLPFVQYVNRMRINLACQLLTDGELSVTDICFKAGFNNLSNFNRQFLAMKGMAPSTFRRYQQLNDASRDASEQAAAHGRGIDNAPAIVLAPGFSRSGVAYPVT</sequence>
<dbReference type="InterPro" id="IPR003313">
    <property type="entry name" value="AraC-bd"/>
</dbReference>
<reference evidence="7" key="1">
    <citation type="submission" date="2016-10" db="EMBL/GenBank/DDBJ databases">
        <authorList>
            <person name="Varghese N."/>
            <person name="Submissions S."/>
        </authorList>
    </citation>
    <scope>NUCLEOTIDE SEQUENCE [LARGE SCALE GENOMIC DNA]</scope>
    <source>
        <strain evidence="7">DUS833</strain>
    </source>
</reference>
<evidence type="ECO:0000313" key="7">
    <source>
        <dbReference type="Proteomes" id="UP000199365"/>
    </source>
</evidence>
<dbReference type="InterPro" id="IPR037923">
    <property type="entry name" value="HTH-like"/>
</dbReference>
<protein>
    <submittedName>
        <fullName evidence="6">AraC-type DNA-binding protein</fullName>
    </submittedName>
</protein>
<name>A0A1H1BLQ9_9BURK</name>
<dbReference type="GO" id="GO:0003700">
    <property type="term" value="F:DNA-binding transcription factor activity"/>
    <property type="evidence" value="ECO:0007669"/>
    <property type="project" value="InterPro"/>
</dbReference>
<dbReference type="PROSITE" id="PS00041">
    <property type="entry name" value="HTH_ARAC_FAMILY_1"/>
    <property type="match status" value="1"/>
</dbReference>
<dbReference type="CDD" id="cd06976">
    <property type="entry name" value="cupin_MtlR-like_N"/>
    <property type="match status" value="1"/>
</dbReference>
<dbReference type="SUPFAM" id="SSF51215">
    <property type="entry name" value="Regulatory protein AraC"/>
    <property type="match status" value="1"/>
</dbReference>
<evidence type="ECO:0000259" key="5">
    <source>
        <dbReference type="PROSITE" id="PS01124"/>
    </source>
</evidence>
<dbReference type="InterPro" id="IPR018060">
    <property type="entry name" value="HTH_AraC"/>
</dbReference>
<keyword evidence="1" id="KW-0805">Transcription regulation</keyword>
<evidence type="ECO:0000256" key="4">
    <source>
        <dbReference type="ARBA" id="ARBA00023163"/>
    </source>
</evidence>
<evidence type="ECO:0000256" key="2">
    <source>
        <dbReference type="ARBA" id="ARBA00023125"/>
    </source>
</evidence>
<dbReference type="Pfam" id="PF02311">
    <property type="entry name" value="AraC_binding"/>
    <property type="match status" value="1"/>
</dbReference>
<dbReference type="PANTHER" id="PTHR46796">
    <property type="entry name" value="HTH-TYPE TRANSCRIPTIONAL ACTIVATOR RHAS-RELATED"/>
    <property type="match status" value="1"/>
</dbReference>
<accession>A0A1H1BLQ9</accession>
<dbReference type="SMART" id="SM00342">
    <property type="entry name" value="HTH_ARAC"/>
    <property type="match status" value="1"/>
</dbReference>
<dbReference type="InterPro" id="IPR009057">
    <property type="entry name" value="Homeodomain-like_sf"/>
</dbReference>
<keyword evidence="3" id="KW-0010">Activator</keyword>
<dbReference type="STRING" id="157910.SAMN05445850_0883"/>
<dbReference type="AlphaFoldDB" id="A0A1H1BLQ9"/>